<gene>
    <name evidence="1" type="ORF">CUTER_02445</name>
</gene>
<dbReference type="STRING" id="1072256.CUTER_02445"/>
<proteinExistence type="predicted"/>
<dbReference type="RefSeq" id="WP_047259085.1">
    <property type="nucleotide sequence ID" value="NZ_CP011546.1"/>
</dbReference>
<dbReference type="InterPro" id="IPR032716">
    <property type="entry name" value="ACC_epsilon"/>
</dbReference>
<dbReference type="EMBL" id="CP011546">
    <property type="protein sequence ID" value="AKK10504.1"/>
    <property type="molecule type" value="Genomic_DNA"/>
</dbReference>
<dbReference type="Pfam" id="PF13822">
    <property type="entry name" value="ACC_epsilon"/>
    <property type="match status" value="1"/>
</dbReference>
<dbReference type="GO" id="GO:0003989">
    <property type="term" value="F:acetyl-CoA carboxylase activity"/>
    <property type="evidence" value="ECO:0007669"/>
    <property type="project" value="InterPro"/>
</dbReference>
<accession>A0A0G3HAX6</accession>
<reference evidence="1 2" key="1">
    <citation type="journal article" date="2015" name="Genome Announc.">
        <title>Virulence Factor Genes Detected in the Complete Genome Sequence of Corynebacterium uterequi DSM 45634, Isolated from the Uterus of a Maiden Mare.</title>
        <authorList>
            <person name="Ruckert C."/>
            <person name="Kriete M."/>
            <person name="Jaenicke S."/>
            <person name="Winkler A."/>
            <person name="Tauch A."/>
        </authorList>
    </citation>
    <scope>NUCLEOTIDE SEQUENCE [LARGE SCALE GENOMIC DNA]</scope>
    <source>
        <strain evidence="1 2">DSM 45634</strain>
    </source>
</reference>
<evidence type="ECO:0000313" key="2">
    <source>
        <dbReference type="Proteomes" id="UP000035548"/>
    </source>
</evidence>
<dbReference type="GO" id="GO:0004658">
    <property type="term" value="F:propionyl-CoA carboxylase activity"/>
    <property type="evidence" value="ECO:0007669"/>
    <property type="project" value="InterPro"/>
</dbReference>
<name>A0A0G3HAX6_9CORY</name>
<dbReference type="KEGG" id="cut:CUTER_02445"/>
<reference evidence="2" key="2">
    <citation type="submission" date="2015-05" db="EMBL/GenBank/DDBJ databases">
        <title>Complete genome sequence of Corynebacterium uterequi DSM 45634, isolated from the uterus of a maiden mare.</title>
        <authorList>
            <person name="Ruckert C."/>
            <person name="Albersmeier A."/>
            <person name="Winkler A."/>
            <person name="Tauch A."/>
        </authorList>
    </citation>
    <scope>NUCLEOTIDE SEQUENCE [LARGE SCALE GENOMIC DNA]</scope>
    <source>
        <strain evidence="2">DSM 45634</strain>
    </source>
</reference>
<organism evidence="1 2">
    <name type="scientific">Corynebacterium uterequi</name>
    <dbReference type="NCBI Taxonomy" id="1072256"/>
    <lineage>
        <taxon>Bacteria</taxon>
        <taxon>Bacillati</taxon>
        <taxon>Actinomycetota</taxon>
        <taxon>Actinomycetes</taxon>
        <taxon>Mycobacteriales</taxon>
        <taxon>Corynebacteriaceae</taxon>
        <taxon>Corynebacterium</taxon>
    </lineage>
</organism>
<keyword evidence="2" id="KW-1185">Reference proteome</keyword>
<dbReference type="PATRIC" id="fig|1072256.5.peg.484"/>
<dbReference type="Proteomes" id="UP000035548">
    <property type="component" value="Chromosome"/>
</dbReference>
<evidence type="ECO:0000313" key="1">
    <source>
        <dbReference type="EMBL" id="AKK10504.1"/>
    </source>
</evidence>
<dbReference type="AlphaFoldDB" id="A0A0G3HAX6"/>
<dbReference type="OrthoDB" id="4419219at2"/>
<sequence length="64" mass="7224">MAELTLEILGGRPTAAEVAALTDVLTRLRDQACARADYDRNRWGRPTSPYQRGTVFNPNAYRAW</sequence>
<protein>
    <submittedName>
        <fullName evidence="1">Acyl-CoA carboxylase epsilon subunit</fullName>
    </submittedName>
</protein>